<name>A0ABQ9UPE7_SAGOE</name>
<dbReference type="Proteomes" id="UP001266305">
    <property type="component" value="Unassembled WGS sequence"/>
</dbReference>
<organism evidence="1 2">
    <name type="scientific">Saguinus oedipus</name>
    <name type="common">Cotton-top tamarin</name>
    <name type="synonym">Oedipomidas oedipus</name>
    <dbReference type="NCBI Taxonomy" id="9490"/>
    <lineage>
        <taxon>Eukaryota</taxon>
        <taxon>Metazoa</taxon>
        <taxon>Chordata</taxon>
        <taxon>Craniata</taxon>
        <taxon>Vertebrata</taxon>
        <taxon>Euteleostomi</taxon>
        <taxon>Mammalia</taxon>
        <taxon>Eutheria</taxon>
        <taxon>Euarchontoglires</taxon>
        <taxon>Primates</taxon>
        <taxon>Haplorrhini</taxon>
        <taxon>Platyrrhini</taxon>
        <taxon>Cebidae</taxon>
        <taxon>Callitrichinae</taxon>
        <taxon>Saguinus</taxon>
    </lineage>
</organism>
<dbReference type="EMBL" id="JASSZA010000011">
    <property type="protein sequence ID" value="KAK2098943.1"/>
    <property type="molecule type" value="Genomic_DNA"/>
</dbReference>
<sequence>MGEVWESLLVDGEGLVWGADITGKIWDEHKGSAREPVNQKEKQDFLNQKEMKIIKEEEIMIGSLNYFPQPKGRLRLLKLIFASSPLAVTAEAEAPDGSVVLGSGSLTLSAT</sequence>
<keyword evidence="2" id="KW-1185">Reference proteome</keyword>
<reference evidence="1 2" key="1">
    <citation type="submission" date="2023-05" db="EMBL/GenBank/DDBJ databases">
        <title>B98-5 Cell Line De Novo Hybrid Assembly: An Optical Mapping Approach.</title>
        <authorList>
            <person name="Kananen K."/>
            <person name="Auerbach J.A."/>
            <person name="Kautto E."/>
            <person name="Blachly J.S."/>
        </authorList>
    </citation>
    <scope>NUCLEOTIDE SEQUENCE [LARGE SCALE GENOMIC DNA]</scope>
    <source>
        <strain evidence="1">B95-8</strain>
        <tissue evidence="1">Cell line</tissue>
    </source>
</reference>
<proteinExistence type="predicted"/>
<accession>A0ABQ9UPE7</accession>
<evidence type="ECO:0000313" key="1">
    <source>
        <dbReference type="EMBL" id="KAK2098943.1"/>
    </source>
</evidence>
<protein>
    <submittedName>
        <fullName evidence="1">Uncharacterized protein</fullName>
    </submittedName>
</protein>
<gene>
    <name evidence="1" type="ORF">P7K49_024394</name>
</gene>
<evidence type="ECO:0000313" key="2">
    <source>
        <dbReference type="Proteomes" id="UP001266305"/>
    </source>
</evidence>
<comment type="caution">
    <text evidence="1">The sequence shown here is derived from an EMBL/GenBank/DDBJ whole genome shotgun (WGS) entry which is preliminary data.</text>
</comment>